<name>M0H8N8_HALGM</name>
<comment type="caution">
    <text evidence="2">The sequence shown here is derived from an EMBL/GenBank/DDBJ whole genome shotgun (WGS) entry which is preliminary data.</text>
</comment>
<evidence type="ECO:0000313" key="2">
    <source>
        <dbReference type="EMBL" id="ELZ80163.1"/>
    </source>
</evidence>
<dbReference type="EMBL" id="AOLJ01000017">
    <property type="protein sequence ID" value="ELZ80163.1"/>
    <property type="molecule type" value="Genomic_DNA"/>
</dbReference>
<sequence>MIRVVEKIPMTRRLETNVQFFGRFTWKDLIRLCLPVALALLVAPPIERNHIMWLITVGIGGWLGVIWYGIRPNGYTLDYQLYHLIRWFLSGSN</sequence>
<protein>
    <submittedName>
        <fullName evidence="2">Transfer complex protein</fullName>
    </submittedName>
</protein>
<proteinExistence type="predicted"/>
<feature type="transmembrane region" description="Helical" evidence="1">
    <location>
        <begin position="52"/>
        <end position="70"/>
    </location>
</feature>
<keyword evidence="1" id="KW-0472">Membrane</keyword>
<evidence type="ECO:0000256" key="1">
    <source>
        <dbReference type="SAM" id="Phobius"/>
    </source>
</evidence>
<keyword evidence="1" id="KW-1133">Transmembrane helix</keyword>
<feature type="transmembrane region" description="Helical" evidence="1">
    <location>
        <begin position="29"/>
        <end position="46"/>
    </location>
</feature>
<organism evidence="2 3">
    <name type="scientific">Haloferax gibbonsii (strain ATCC 33959 / DSM 4427 / JCM 8863 / NBRC 102184 / NCIMB 2188 / Ma 2.38)</name>
    <dbReference type="NCBI Taxonomy" id="1227459"/>
    <lineage>
        <taxon>Archaea</taxon>
        <taxon>Methanobacteriati</taxon>
        <taxon>Methanobacteriota</taxon>
        <taxon>Stenosarchaea group</taxon>
        <taxon>Halobacteria</taxon>
        <taxon>Halobacteriales</taxon>
        <taxon>Haloferacaceae</taxon>
        <taxon>Haloferax</taxon>
    </lineage>
</organism>
<dbReference type="AlphaFoldDB" id="M0H8N8"/>
<gene>
    <name evidence="2" type="ORF">C454_11136</name>
</gene>
<dbReference type="PATRIC" id="fig|1227459.3.peg.2184"/>
<accession>M0H8N8</accession>
<keyword evidence="1" id="KW-0812">Transmembrane</keyword>
<dbReference type="Proteomes" id="UP000011571">
    <property type="component" value="Unassembled WGS sequence"/>
</dbReference>
<reference evidence="2 3" key="1">
    <citation type="journal article" date="2014" name="PLoS Genet.">
        <title>Phylogenetically driven sequencing of extremely halophilic archaea reveals strategies for static and dynamic osmo-response.</title>
        <authorList>
            <person name="Becker E.A."/>
            <person name="Seitzer P.M."/>
            <person name="Tritt A."/>
            <person name="Larsen D."/>
            <person name="Krusor M."/>
            <person name="Yao A.I."/>
            <person name="Wu D."/>
            <person name="Madern D."/>
            <person name="Eisen J.A."/>
            <person name="Darling A.E."/>
            <person name="Facciotti M.T."/>
        </authorList>
    </citation>
    <scope>NUCLEOTIDE SEQUENCE [LARGE SCALE GENOMIC DNA]</scope>
    <source>
        <strain evidence="3">ATCC 33959 / DSM 4427 / JCM 8863 / NBRC 102184 / NCIMB 2188 / Ma 2.38</strain>
    </source>
</reference>
<keyword evidence="3" id="KW-1185">Reference proteome</keyword>
<evidence type="ECO:0000313" key="3">
    <source>
        <dbReference type="Proteomes" id="UP000011571"/>
    </source>
</evidence>